<comment type="subcellular location">
    <subcellularLocation>
        <location evidence="1">Membrane</location>
        <topology evidence="1">Multi-pass membrane protein</topology>
    </subcellularLocation>
</comment>
<feature type="transmembrane region" description="Helical" evidence="6">
    <location>
        <begin position="16"/>
        <end position="35"/>
    </location>
</feature>
<feature type="transmembrane region" description="Helical" evidence="6">
    <location>
        <begin position="252"/>
        <end position="274"/>
    </location>
</feature>
<comment type="caution">
    <text evidence="7">The sequence shown here is derived from an EMBL/GenBank/DDBJ whole genome shotgun (WGS) entry which is preliminary data.</text>
</comment>
<feature type="transmembrane region" description="Helical" evidence="6">
    <location>
        <begin position="41"/>
        <end position="59"/>
    </location>
</feature>
<dbReference type="EMBL" id="JMKI01000047">
    <property type="protein sequence ID" value="KEJ91442.1"/>
    <property type="molecule type" value="Genomic_DNA"/>
</dbReference>
<evidence type="ECO:0000256" key="3">
    <source>
        <dbReference type="ARBA" id="ARBA00022692"/>
    </source>
</evidence>
<dbReference type="OrthoDB" id="5298283at2"/>
<accession>A0A073J177</accession>
<dbReference type="GeneID" id="90984354"/>
<proteinExistence type="inferred from homology"/>
<dbReference type="STRING" id="2754.EH55_09545"/>
<dbReference type="eggNOG" id="COG0628">
    <property type="taxonomic scope" value="Bacteria"/>
</dbReference>
<protein>
    <recommendedName>
        <fullName evidence="9">Permease</fullName>
    </recommendedName>
</protein>
<name>A0A073J177_9BACT</name>
<feature type="transmembrane region" description="Helical" evidence="6">
    <location>
        <begin position="219"/>
        <end position="246"/>
    </location>
</feature>
<feature type="transmembrane region" description="Helical" evidence="6">
    <location>
        <begin position="286"/>
        <end position="303"/>
    </location>
</feature>
<dbReference type="InterPro" id="IPR002549">
    <property type="entry name" value="AI-2E-like"/>
</dbReference>
<evidence type="ECO:0000256" key="6">
    <source>
        <dbReference type="SAM" id="Phobius"/>
    </source>
</evidence>
<evidence type="ECO:0000313" key="7">
    <source>
        <dbReference type="EMBL" id="KEJ91442.1"/>
    </source>
</evidence>
<dbReference type="Pfam" id="PF01594">
    <property type="entry name" value="AI-2E_transport"/>
    <property type="match status" value="1"/>
</dbReference>
<evidence type="ECO:0000256" key="2">
    <source>
        <dbReference type="ARBA" id="ARBA00009773"/>
    </source>
</evidence>
<dbReference type="RefSeq" id="WP_051682849.1">
    <property type="nucleotide sequence ID" value="NZ_JAWRIX010000043.1"/>
</dbReference>
<feature type="transmembrane region" description="Helical" evidence="6">
    <location>
        <begin position="167"/>
        <end position="189"/>
    </location>
</feature>
<gene>
    <name evidence="7" type="ORF">EH55_09545</name>
</gene>
<organism evidence="7 8">
    <name type="scientific">Synergistes jonesii</name>
    <dbReference type="NCBI Taxonomy" id="2754"/>
    <lineage>
        <taxon>Bacteria</taxon>
        <taxon>Thermotogati</taxon>
        <taxon>Synergistota</taxon>
        <taxon>Synergistia</taxon>
        <taxon>Synergistales</taxon>
        <taxon>Synergistaceae</taxon>
        <taxon>Synergistes</taxon>
    </lineage>
</organism>
<keyword evidence="5 6" id="KW-0472">Membrane</keyword>
<evidence type="ECO:0000313" key="8">
    <source>
        <dbReference type="Proteomes" id="UP000027665"/>
    </source>
</evidence>
<keyword evidence="3 6" id="KW-0812">Transmembrane</keyword>
<reference evidence="7 8" key="1">
    <citation type="submission" date="2014-04" db="EMBL/GenBank/DDBJ databases">
        <title>Draft Genome Sequence of Synergistes jonesii.</title>
        <authorList>
            <person name="Coil D.A."/>
            <person name="Eisen J.A."/>
            <person name="Holland-Moritz H.E."/>
        </authorList>
    </citation>
    <scope>NUCLEOTIDE SEQUENCE [LARGE SCALE GENOMIC DNA]</scope>
    <source>
        <strain evidence="7 8">78-1</strain>
    </source>
</reference>
<sequence length="376" mass="42153">MYIDKYAVAAKKIRTSLIPMIVLLAFFAMISWHIVRPLAVPLAWSILFSYFAYPVYKYLHSRVFRGRFQNVAAAISTGVILVFMVLPITLLSIFVTKEAIRISRDLMESGFTMASYAEMLASIKTLPVVGRLIDKFDLISELPFVDALIKDNARYVTSFLTAVSSRIFESLLGLFFIVLMVAITSFFLVRDGSRMLDFASDLLPLPEEERRGFIERTAVMLKAVVFGIIMTAAIQGTLGGLGWWYVGLSHPVFFGFCMFITAMIPFVGTPSIWIPASIVLFLRGDYSGCAILLIWGLLVVSSIDNFIKPFFISEGSKIHMLVIFVGLFGGLYAWGFLGVFVGPLILSLALFLLEIYHSIIKTPCENYPKRERGDKK</sequence>
<evidence type="ECO:0008006" key="9">
    <source>
        <dbReference type="Google" id="ProtNLM"/>
    </source>
</evidence>
<feature type="transmembrane region" description="Helical" evidence="6">
    <location>
        <begin position="71"/>
        <end position="95"/>
    </location>
</feature>
<keyword evidence="4 6" id="KW-1133">Transmembrane helix</keyword>
<evidence type="ECO:0000256" key="4">
    <source>
        <dbReference type="ARBA" id="ARBA00022989"/>
    </source>
</evidence>
<feature type="transmembrane region" description="Helical" evidence="6">
    <location>
        <begin position="323"/>
        <end position="353"/>
    </location>
</feature>
<dbReference type="GO" id="GO:0016020">
    <property type="term" value="C:membrane"/>
    <property type="evidence" value="ECO:0007669"/>
    <property type="project" value="UniProtKB-SubCell"/>
</dbReference>
<evidence type="ECO:0000256" key="5">
    <source>
        <dbReference type="ARBA" id="ARBA00023136"/>
    </source>
</evidence>
<dbReference type="PANTHER" id="PTHR21716">
    <property type="entry name" value="TRANSMEMBRANE PROTEIN"/>
    <property type="match status" value="1"/>
</dbReference>
<dbReference type="AlphaFoldDB" id="A0A073J177"/>
<keyword evidence="8" id="KW-1185">Reference proteome</keyword>
<evidence type="ECO:0000256" key="1">
    <source>
        <dbReference type="ARBA" id="ARBA00004141"/>
    </source>
</evidence>
<comment type="similarity">
    <text evidence="2">Belongs to the autoinducer-2 exporter (AI-2E) (TC 2.A.86) family.</text>
</comment>
<dbReference type="PANTHER" id="PTHR21716:SF4">
    <property type="entry name" value="TRANSMEMBRANE PROTEIN 245"/>
    <property type="match status" value="1"/>
</dbReference>
<dbReference type="Proteomes" id="UP000027665">
    <property type="component" value="Unassembled WGS sequence"/>
</dbReference>